<keyword evidence="3" id="KW-1185">Reference proteome</keyword>
<accession>A0AAV5V7M8</accession>
<evidence type="ECO:0000313" key="2">
    <source>
        <dbReference type="EMBL" id="GMT14706.1"/>
    </source>
</evidence>
<sequence length="93" mass="9705">NADALKLAGSSAPANFKPIAPYVFASDIMDILKENLAFYKEKPATPGCLLNAGTATSPVTTKVSVTMDKPPELAITCDPSPKDLKTTPKRAGA</sequence>
<dbReference type="AlphaFoldDB" id="A0AAV5V7M8"/>
<comment type="caution">
    <text evidence="2">The sequence shown here is derived from an EMBL/GenBank/DDBJ whole genome shotgun (WGS) entry which is preliminary data.</text>
</comment>
<protein>
    <submittedName>
        <fullName evidence="2">Uncharacterized protein</fullName>
    </submittedName>
</protein>
<proteinExistence type="predicted"/>
<gene>
    <name evidence="2" type="ORF">PFISCL1PPCAC_6003</name>
</gene>
<feature type="non-terminal residue" evidence="2">
    <location>
        <position position="1"/>
    </location>
</feature>
<dbReference type="EMBL" id="BTSY01000002">
    <property type="protein sequence ID" value="GMT14706.1"/>
    <property type="molecule type" value="Genomic_DNA"/>
</dbReference>
<organism evidence="2 3">
    <name type="scientific">Pristionchus fissidentatus</name>
    <dbReference type="NCBI Taxonomy" id="1538716"/>
    <lineage>
        <taxon>Eukaryota</taxon>
        <taxon>Metazoa</taxon>
        <taxon>Ecdysozoa</taxon>
        <taxon>Nematoda</taxon>
        <taxon>Chromadorea</taxon>
        <taxon>Rhabditida</taxon>
        <taxon>Rhabditina</taxon>
        <taxon>Diplogasteromorpha</taxon>
        <taxon>Diplogasteroidea</taxon>
        <taxon>Neodiplogasteridae</taxon>
        <taxon>Pristionchus</taxon>
    </lineage>
</organism>
<evidence type="ECO:0000256" key="1">
    <source>
        <dbReference type="SAM" id="MobiDB-lite"/>
    </source>
</evidence>
<reference evidence="2" key="1">
    <citation type="submission" date="2023-10" db="EMBL/GenBank/DDBJ databases">
        <title>Genome assembly of Pristionchus species.</title>
        <authorList>
            <person name="Yoshida K."/>
            <person name="Sommer R.J."/>
        </authorList>
    </citation>
    <scope>NUCLEOTIDE SEQUENCE</scope>
    <source>
        <strain evidence="2">RS5133</strain>
    </source>
</reference>
<evidence type="ECO:0000313" key="3">
    <source>
        <dbReference type="Proteomes" id="UP001432322"/>
    </source>
</evidence>
<name>A0AAV5V7M8_9BILA</name>
<dbReference type="Proteomes" id="UP001432322">
    <property type="component" value="Unassembled WGS sequence"/>
</dbReference>
<feature type="region of interest" description="Disordered" evidence="1">
    <location>
        <begin position="71"/>
        <end position="93"/>
    </location>
</feature>